<dbReference type="KEGG" id="bgok:Pr1d_51220"/>
<proteinExistence type="predicted"/>
<dbReference type="SUPFAM" id="SSF53098">
    <property type="entry name" value="Ribonuclease H-like"/>
    <property type="match status" value="2"/>
</dbReference>
<gene>
    <name evidence="1" type="ORF">Pr1d_51220</name>
</gene>
<dbReference type="InterPro" id="IPR012337">
    <property type="entry name" value="RNaseH-like_sf"/>
</dbReference>
<protein>
    <submittedName>
        <fullName evidence="1">Uncharacterized protein</fullName>
    </submittedName>
</protein>
<keyword evidence="2" id="KW-1185">Reference proteome</keyword>
<dbReference type="GO" id="GO:0003676">
    <property type="term" value="F:nucleic acid binding"/>
    <property type="evidence" value="ECO:0007669"/>
    <property type="project" value="InterPro"/>
</dbReference>
<dbReference type="Proteomes" id="UP000323917">
    <property type="component" value="Chromosome"/>
</dbReference>
<dbReference type="OrthoDB" id="5498373at2"/>
<dbReference type="Gene3D" id="3.30.420.10">
    <property type="entry name" value="Ribonuclease H-like superfamily/Ribonuclease H"/>
    <property type="match status" value="2"/>
</dbReference>
<dbReference type="InterPro" id="IPR036397">
    <property type="entry name" value="RNaseH_sf"/>
</dbReference>
<evidence type="ECO:0000313" key="2">
    <source>
        <dbReference type="Proteomes" id="UP000323917"/>
    </source>
</evidence>
<dbReference type="EMBL" id="CP042913">
    <property type="protein sequence ID" value="QEG37775.1"/>
    <property type="molecule type" value="Genomic_DNA"/>
</dbReference>
<evidence type="ECO:0000313" key="1">
    <source>
        <dbReference type="EMBL" id="QEG37775.1"/>
    </source>
</evidence>
<reference evidence="1 2" key="1">
    <citation type="submission" date="2019-08" db="EMBL/GenBank/DDBJ databases">
        <title>Deep-cultivation of Planctomycetes and their phenomic and genomic characterization uncovers novel biology.</title>
        <authorList>
            <person name="Wiegand S."/>
            <person name="Jogler M."/>
            <person name="Boedeker C."/>
            <person name="Pinto D."/>
            <person name="Vollmers J."/>
            <person name="Rivas-Marin E."/>
            <person name="Kohn T."/>
            <person name="Peeters S.H."/>
            <person name="Heuer A."/>
            <person name="Rast P."/>
            <person name="Oberbeckmann S."/>
            <person name="Bunk B."/>
            <person name="Jeske O."/>
            <person name="Meyerdierks A."/>
            <person name="Storesund J.E."/>
            <person name="Kallscheuer N."/>
            <person name="Luecker S."/>
            <person name="Lage O.M."/>
            <person name="Pohl T."/>
            <person name="Merkel B.J."/>
            <person name="Hornburger P."/>
            <person name="Mueller R.-W."/>
            <person name="Bruemmer F."/>
            <person name="Labrenz M."/>
            <person name="Spormann A.M."/>
            <person name="Op den Camp H."/>
            <person name="Overmann J."/>
            <person name="Amann R."/>
            <person name="Jetten M.S.M."/>
            <person name="Mascher T."/>
            <person name="Medema M.H."/>
            <person name="Devos D.P."/>
            <person name="Kaster A.-K."/>
            <person name="Ovreas L."/>
            <person name="Rohde M."/>
            <person name="Galperin M.Y."/>
            <person name="Jogler C."/>
        </authorList>
    </citation>
    <scope>NUCLEOTIDE SEQUENCE [LARGE SCALE GENOMIC DNA]</scope>
    <source>
        <strain evidence="1 2">Pr1d</strain>
    </source>
</reference>
<dbReference type="RefSeq" id="WP_148075956.1">
    <property type="nucleotide sequence ID" value="NZ_CP042913.1"/>
</dbReference>
<accession>A0A5B9QJR2</accession>
<dbReference type="AlphaFoldDB" id="A0A5B9QJR2"/>
<organism evidence="1 2">
    <name type="scientific">Bythopirellula goksoeyrii</name>
    <dbReference type="NCBI Taxonomy" id="1400387"/>
    <lineage>
        <taxon>Bacteria</taxon>
        <taxon>Pseudomonadati</taxon>
        <taxon>Planctomycetota</taxon>
        <taxon>Planctomycetia</taxon>
        <taxon>Pirellulales</taxon>
        <taxon>Lacipirellulaceae</taxon>
        <taxon>Bythopirellula</taxon>
    </lineage>
</organism>
<sequence>MQRIAGNPLLRYTHPMAWLIGIDEAGYGPNLGPLVVAASAWWVEDESRVASCESRANKSPRSSIALAGRRGLACDLYTHLADIVSPTPSTTQIAIADSKQLYKPGAGLRQLERGVLVGLRNGLGDEPARWKTLIGTHAPKVPWYADYNCKLPLDAGREEITDLSSRFTTACVFAGVHLHDLRTRMVFPREFNELTTHFGTKGAALSHVSIGLVRDVLESLPSSHPPAPSPLFITCDKHGGRNRYLALLQHYFPDQWIDTLAESGPVSHYAWGASDSRTEIKFRTNGEAELPVALASMTAKYHRELAMRAFNDYWCRQIPGLKPTAGYPMDAKRFKAAIAGRQRELAIEEADIWREK</sequence>
<name>A0A5B9QJR2_9BACT</name>